<reference evidence="1 2" key="1">
    <citation type="submission" date="2016-01" db="EMBL/GenBank/DDBJ databases">
        <title>Highly variable Streptococcus oralis are common among viridans streptococci isolated from primates.</title>
        <authorList>
            <person name="Denapaite D."/>
            <person name="Rieger M."/>
            <person name="Koendgen S."/>
            <person name="Brueckner R."/>
            <person name="Ochigava I."/>
            <person name="Kappeler P."/>
            <person name="Maetz-Rensing K."/>
            <person name="Leendertz F."/>
            <person name="Hakenbeck R."/>
        </authorList>
    </citation>
    <scope>NUCLEOTIDE SEQUENCE [LARGE SCALE GENOMIC DNA]</scope>
    <source>
        <strain evidence="1 2">DD24</strain>
    </source>
</reference>
<organism evidence="1 2">
    <name type="scientific">Streptococcus oralis</name>
    <dbReference type="NCBI Taxonomy" id="1303"/>
    <lineage>
        <taxon>Bacteria</taxon>
        <taxon>Bacillati</taxon>
        <taxon>Bacillota</taxon>
        <taxon>Bacilli</taxon>
        <taxon>Lactobacillales</taxon>
        <taxon>Streptococcaceae</taxon>
        <taxon>Streptococcus</taxon>
    </lineage>
</organism>
<sequence>MTLNGTLEGGKGQEYLDKILSRLEDGCILFSKHGIIQVVKPERPHANILLKIQDNAVVMVEQTTKEKY</sequence>
<dbReference type="OrthoDB" id="9815900at2"/>
<dbReference type="EMBL" id="LQZB01000091">
    <property type="protein sequence ID" value="KXU05026.1"/>
    <property type="molecule type" value="Genomic_DNA"/>
</dbReference>
<dbReference type="RefSeq" id="WP_061408173.1">
    <property type="nucleotide sequence ID" value="NZ_KQ970760.1"/>
</dbReference>
<gene>
    <name evidence="1" type="ORF">SORDD24_00953</name>
</gene>
<proteinExistence type="predicted"/>
<evidence type="ECO:0000313" key="1">
    <source>
        <dbReference type="EMBL" id="KXU05026.1"/>
    </source>
</evidence>
<name>A0A139QR66_STROR</name>
<dbReference type="AlphaFoldDB" id="A0A139QR66"/>
<protein>
    <submittedName>
        <fullName evidence="1">Uncharacterized protein</fullName>
    </submittedName>
</protein>
<comment type="caution">
    <text evidence="1">The sequence shown here is derived from an EMBL/GenBank/DDBJ whole genome shotgun (WGS) entry which is preliminary data.</text>
</comment>
<accession>A0A139QR66</accession>
<evidence type="ECO:0000313" key="2">
    <source>
        <dbReference type="Proteomes" id="UP000070353"/>
    </source>
</evidence>
<dbReference type="Proteomes" id="UP000070353">
    <property type="component" value="Unassembled WGS sequence"/>
</dbReference>
<dbReference type="PATRIC" id="fig|1303.84.peg.1033"/>